<accession>A0A0F8Y421</accession>
<gene>
    <name evidence="1" type="ORF">LCGC14_3140350</name>
</gene>
<proteinExistence type="predicted"/>
<sequence length="23" mass="2816">FVVTLTLNFIALRVVKKYREQYD</sequence>
<dbReference type="EMBL" id="LAZR01068827">
    <property type="protein sequence ID" value="KKK48914.1"/>
    <property type="molecule type" value="Genomic_DNA"/>
</dbReference>
<reference evidence="1" key="1">
    <citation type="journal article" date="2015" name="Nature">
        <title>Complex archaea that bridge the gap between prokaryotes and eukaryotes.</title>
        <authorList>
            <person name="Spang A."/>
            <person name="Saw J.H."/>
            <person name="Jorgensen S.L."/>
            <person name="Zaremba-Niedzwiedzka K."/>
            <person name="Martijn J."/>
            <person name="Lind A.E."/>
            <person name="van Eijk R."/>
            <person name="Schleper C."/>
            <person name="Guy L."/>
            <person name="Ettema T.J."/>
        </authorList>
    </citation>
    <scope>NUCLEOTIDE SEQUENCE</scope>
</reference>
<protein>
    <submittedName>
        <fullName evidence="1">Uncharacterized protein</fullName>
    </submittedName>
</protein>
<comment type="caution">
    <text evidence="1">The sequence shown here is derived from an EMBL/GenBank/DDBJ whole genome shotgun (WGS) entry which is preliminary data.</text>
</comment>
<feature type="non-terminal residue" evidence="1">
    <location>
        <position position="1"/>
    </location>
</feature>
<name>A0A0F8Y421_9ZZZZ</name>
<evidence type="ECO:0000313" key="1">
    <source>
        <dbReference type="EMBL" id="KKK48914.1"/>
    </source>
</evidence>
<organism evidence="1">
    <name type="scientific">marine sediment metagenome</name>
    <dbReference type="NCBI Taxonomy" id="412755"/>
    <lineage>
        <taxon>unclassified sequences</taxon>
        <taxon>metagenomes</taxon>
        <taxon>ecological metagenomes</taxon>
    </lineage>
</organism>
<dbReference type="AlphaFoldDB" id="A0A0F8Y421"/>